<organism evidence="2 3">
    <name type="scientific">Aerosakkonema funiforme FACHB-1375</name>
    <dbReference type="NCBI Taxonomy" id="2949571"/>
    <lineage>
        <taxon>Bacteria</taxon>
        <taxon>Bacillati</taxon>
        <taxon>Cyanobacteriota</taxon>
        <taxon>Cyanophyceae</taxon>
        <taxon>Oscillatoriophycideae</taxon>
        <taxon>Aerosakkonematales</taxon>
        <taxon>Aerosakkonemataceae</taxon>
        <taxon>Aerosakkonema</taxon>
    </lineage>
</organism>
<dbReference type="Proteomes" id="UP000641646">
    <property type="component" value="Unassembled WGS sequence"/>
</dbReference>
<accession>A0A926VLE8</accession>
<keyword evidence="1" id="KW-1133">Transmembrane helix</keyword>
<gene>
    <name evidence="2" type="ORF">H6G03_33440</name>
</gene>
<evidence type="ECO:0000313" key="3">
    <source>
        <dbReference type="Proteomes" id="UP000641646"/>
    </source>
</evidence>
<sequence length="117" mass="12909">MRNGVAPLGSLTVELLLRNLIIQIVRQTSSRLLVRSYPWLIWMFGVVFTAAGVMMNPALNGQTLTCDRKVSTPQTVEGSVSGRCQLESGTFWDKIIQSFALSDLQRAEVESSSSSKM</sequence>
<dbReference type="AlphaFoldDB" id="A0A926VLE8"/>
<name>A0A926VLE8_9CYAN</name>
<keyword evidence="1" id="KW-0472">Membrane</keyword>
<keyword evidence="3" id="KW-1185">Reference proteome</keyword>
<reference evidence="2" key="1">
    <citation type="journal article" date="2015" name="ISME J.">
        <title>Draft Genome Sequence of Streptomyces incarnatus NRRL8089, which Produces the Nucleoside Antibiotic Sinefungin.</title>
        <authorList>
            <person name="Oshima K."/>
            <person name="Hattori M."/>
            <person name="Shimizu H."/>
            <person name="Fukuda K."/>
            <person name="Nemoto M."/>
            <person name="Inagaki K."/>
            <person name="Tamura T."/>
        </authorList>
    </citation>
    <scope>NUCLEOTIDE SEQUENCE</scope>
    <source>
        <strain evidence="2">FACHB-1375</strain>
    </source>
</reference>
<comment type="caution">
    <text evidence="2">The sequence shown here is derived from an EMBL/GenBank/DDBJ whole genome shotgun (WGS) entry which is preliminary data.</text>
</comment>
<proteinExistence type="predicted"/>
<dbReference type="RefSeq" id="WP_190474691.1">
    <property type="nucleotide sequence ID" value="NZ_JACJPW010000150.1"/>
</dbReference>
<feature type="transmembrane region" description="Helical" evidence="1">
    <location>
        <begin position="39"/>
        <end position="59"/>
    </location>
</feature>
<evidence type="ECO:0000256" key="1">
    <source>
        <dbReference type="SAM" id="Phobius"/>
    </source>
</evidence>
<dbReference type="EMBL" id="JACJPW010000150">
    <property type="protein sequence ID" value="MBD2185910.1"/>
    <property type="molecule type" value="Genomic_DNA"/>
</dbReference>
<keyword evidence="1" id="KW-0812">Transmembrane</keyword>
<reference evidence="2" key="2">
    <citation type="submission" date="2020-08" db="EMBL/GenBank/DDBJ databases">
        <authorList>
            <person name="Chen M."/>
            <person name="Teng W."/>
            <person name="Zhao L."/>
            <person name="Hu C."/>
            <person name="Zhou Y."/>
            <person name="Han B."/>
            <person name="Song L."/>
            <person name="Shu W."/>
        </authorList>
    </citation>
    <scope>NUCLEOTIDE SEQUENCE</scope>
    <source>
        <strain evidence="2">FACHB-1375</strain>
    </source>
</reference>
<evidence type="ECO:0000313" key="2">
    <source>
        <dbReference type="EMBL" id="MBD2185910.1"/>
    </source>
</evidence>
<protein>
    <submittedName>
        <fullName evidence="2">Uncharacterized protein</fullName>
    </submittedName>
</protein>